<dbReference type="AlphaFoldDB" id="A0A949TG08"/>
<evidence type="ECO:0000313" key="10">
    <source>
        <dbReference type="Proteomes" id="UP000694308"/>
    </source>
</evidence>
<dbReference type="RefSeq" id="WP_218318552.1">
    <property type="nucleotide sequence ID" value="NZ_JAEEGC010000005.1"/>
</dbReference>
<evidence type="ECO:0000256" key="5">
    <source>
        <dbReference type="ARBA" id="ARBA00023136"/>
    </source>
</evidence>
<sequence length="215" mass="22643">MKRKSVIITIIVLALVIGAGIGYYYSYQGGHYVKTEDARVSADMLTITPQATGTISQMTVKEGDVVTQGQSIGVQNVTTASGATQSSIIAPLSGKVIQLNALKGQLAAPGTNLGTVADTGSSYISANIKETDIENIEKGQKVDISIDAFPEKLFAGTVASIGQAANSTFSLLPSQNTSSSYTKVTQLIPIRISIDDFKGTNIMPGMNAFITIYIR</sequence>
<organism evidence="9 10">
    <name type="scientific">Clostridium thailandense</name>
    <dbReference type="NCBI Taxonomy" id="2794346"/>
    <lineage>
        <taxon>Bacteria</taxon>
        <taxon>Bacillati</taxon>
        <taxon>Bacillota</taxon>
        <taxon>Clostridia</taxon>
        <taxon>Eubacteriales</taxon>
        <taxon>Clostridiaceae</taxon>
        <taxon>Clostridium</taxon>
    </lineage>
</organism>
<feature type="domain" description="Multidrug resistance protein MdtA-like barrel-sandwich hybrid" evidence="7">
    <location>
        <begin position="45"/>
        <end position="116"/>
    </location>
</feature>
<keyword evidence="10" id="KW-1185">Reference proteome</keyword>
<protein>
    <submittedName>
        <fullName evidence="9">HlyD family secretion protein</fullName>
    </submittedName>
</protein>
<dbReference type="PANTHER" id="PTHR30386:SF26">
    <property type="entry name" value="TRANSPORT PROTEIN COMB"/>
    <property type="match status" value="1"/>
</dbReference>
<dbReference type="GO" id="GO:0016020">
    <property type="term" value="C:membrane"/>
    <property type="evidence" value="ECO:0007669"/>
    <property type="project" value="UniProtKB-SubCell"/>
</dbReference>
<dbReference type="EMBL" id="JAEEGC010000005">
    <property type="protein sequence ID" value="MBV7271515.1"/>
    <property type="molecule type" value="Genomic_DNA"/>
</dbReference>
<evidence type="ECO:0000256" key="6">
    <source>
        <dbReference type="SAM" id="Phobius"/>
    </source>
</evidence>
<dbReference type="InterPro" id="IPR050739">
    <property type="entry name" value="MFP"/>
</dbReference>
<feature type="transmembrane region" description="Helical" evidence="6">
    <location>
        <begin position="7"/>
        <end position="25"/>
    </location>
</feature>
<keyword evidence="5 6" id="KW-0472">Membrane</keyword>
<evidence type="ECO:0000313" key="9">
    <source>
        <dbReference type="EMBL" id="MBV7271515.1"/>
    </source>
</evidence>
<evidence type="ECO:0000256" key="4">
    <source>
        <dbReference type="ARBA" id="ARBA00022989"/>
    </source>
</evidence>
<accession>A0A949TG08</accession>
<dbReference type="InterPro" id="IPR058636">
    <property type="entry name" value="Beta-barrel_YknX"/>
</dbReference>
<evidence type="ECO:0000256" key="2">
    <source>
        <dbReference type="ARBA" id="ARBA00009477"/>
    </source>
</evidence>
<evidence type="ECO:0000256" key="1">
    <source>
        <dbReference type="ARBA" id="ARBA00004167"/>
    </source>
</evidence>
<dbReference type="Pfam" id="PF25990">
    <property type="entry name" value="Beta-barrel_YknX"/>
    <property type="match status" value="1"/>
</dbReference>
<keyword evidence="3 6" id="KW-0812">Transmembrane</keyword>
<reference evidence="9" key="1">
    <citation type="submission" date="2020-12" db="EMBL/GenBank/DDBJ databases">
        <title>Clostridium thailandense sp. nov., a novel acetogenic bacterium isolated from peat land soil in Thailand.</title>
        <authorList>
            <person name="Chaikitkaew S."/>
            <person name="Birkeland N.K."/>
        </authorList>
    </citation>
    <scope>NUCLEOTIDE SEQUENCE</scope>
    <source>
        <strain evidence="9">PL3</strain>
    </source>
</reference>
<dbReference type="Proteomes" id="UP000694308">
    <property type="component" value="Unassembled WGS sequence"/>
</dbReference>
<dbReference type="InterPro" id="IPR058625">
    <property type="entry name" value="MdtA-like_BSH"/>
</dbReference>
<dbReference type="PANTHER" id="PTHR30386">
    <property type="entry name" value="MEMBRANE FUSION SUBUNIT OF EMRAB-TOLC MULTIDRUG EFFLUX PUMP"/>
    <property type="match status" value="1"/>
</dbReference>
<keyword evidence="4 6" id="KW-1133">Transmembrane helix</keyword>
<gene>
    <name evidence="9" type="ORF">I6U48_01095</name>
</gene>
<dbReference type="GO" id="GO:0055085">
    <property type="term" value="P:transmembrane transport"/>
    <property type="evidence" value="ECO:0007669"/>
    <property type="project" value="InterPro"/>
</dbReference>
<feature type="domain" description="YknX-like beta-barrel" evidence="8">
    <location>
        <begin position="124"/>
        <end position="212"/>
    </location>
</feature>
<dbReference type="Pfam" id="PF25917">
    <property type="entry name" value="BSH_RND"/>
    <property type="match status" value="1"/>
</dbReference>
<proteinExistence type="inferred from homology"/>
<name>A0A949TG08_9CLOT</name>
<evidence type="ECO:0000256" key="3">
    <source>
        <dbReference type="ARBA" id="ARBA00022692"/>
    </source>
</evidence>
<comment type="caution">
    <text evidence="9">The sequence shown here is derived from an EMBL/GenBank/DDBJ whole genome shotgun (WGS) entry which is preliminary data.</text>
</comment>
<comment type="similarity">
    <text evidence="2">Belongs to the membrane fusion protein (MFP) (TC 8.A.1) family.</text>
</comment>
<evidence type="ECO:0000259" key="8">
    <source>
        <dbReference type="Pfam" id="PF25990"/>
    </source>
</evidence>
<comment type="subcellular location">
    <subcellularLocation>
        <location evidence="1">Membrane</location>
        <topology evidence="1">Single-pass membrane protein</topology>
    </subcellularLocation>
</comment>
<evidence type="ECO:0000259" key="7">
    <source>
        <dbReference type="Pfam" id="PF25917"/>
    </source>
</evidence>